<dbReference type="SUPFAM" id="SSF51735">
    <property type="entry name" value="NAD(P)-binding Rossmann-fold domains"/>
    <property type="match status" value="1"/>
</dbReference>
<dbReference type="Gene3D" id="3.30.300.30">
    <property type="match status" value="1"/>
</dbReference>
<dbReference type="SUPFAM" id="SSF56801">
    <property type="entry name" value="Acetyl-CoA synthetase-like"/>
    <property type="match status" value="1"/>
</dbReference>
<comment type="catalytic activity">
    <reaction evidence="3">
        <text>a long-chain fatty acid + ATP + CoA = a long-chain fatty acyl-CoA + AMP + diphosphate</text>
        <dbReference type="Rhea" id="RHEA:15421"/>
        <dbReference type="ChEBI" id="CHEBI:30616"/>
        <dbReference type="ChEBI" id="CHEBI:33019"/>
        <dbReference type="ChEBI" id="CHEBI:57287"/>
        <dbReference type="ChEBI" id="CHEBI:57560"/>
        <dbReference type="ChEBI" id="CHEBI:83139"/>
        <dbReference type="ChEBI" id="CHEBI:456215"/>
        <dbReference type="EC" id="6.2.1.3"/>
    </reaction>
    <physiologicalReaction direction="left-to-right" evidence="3">
        <dbReference type="Rhea" id="RHEA:15422"/>
    </physiologicalReaction>
</comment>
<evidence type="ECO:0000256" key="3">
    <source>
        <dbReference type="ARBA" id="ARBA00024484"/>
    </source>
</evidence>
<dbReference type="Gene3D" id="3.40.50.720">
    <property type="entry name" value="NAD(P)-binding Rossmann-like Domain"/>
    <property type="match status" value="1"/>
</dbReference>
<dbReference type="GO" id="GO:0005783">
    <property type="term" value="C:endoplasmic reticulum"/>
    <property type="evidence" value="ECO:0007669"/>
    <property type="project" value="TreeGrafter"/>
</dbReference>
<keyword evidence="7" id="KW-1185">Reference proteome</keyword>
<dbReference type="AlphaFoldDB" id="A0A0L0DE82"/>
<dbReference type="OrthoDB" id="1700726at2759"/>
<dbReference type="CDD" id="cd05235">
    <property type="entry name" value="SDR_e1"/>
    <property type="match status" value="1"/>
</dbReference>
<evidence type="ECO:0000259" key="4">
    <source>
        <dbReference type="Pfam" id="PF00501"/>
    </source>
</evidence>
<dbReference type="InterPro" id="IPR020845">
    <property type="entry name" value="AMP-binding_CS"/>
</dbReference>
<evidence type="ECO:0000259" key="5">
    <source>
        <dbReference type="Pfam" id="PF07993"/>
    </source>
</evidence>
<dbReference type="NCBIfam" id="TIGR01746">
    <property type="entry name" value="Thioester-redct"/>
    <property type="match status" value="1"/>
</dbReference>
<feature type="domain" description="Thioester reductase (TE)" evidence="5">
    <location>
        <begin position="728"/>
        <end position="958"/>
    </location>
</feature>
<dbReference type="InterPro" id="IPR010080">
    <property type="entry name" value="Thioester_reductase-like_dom"/>
</dbReference>
<dbReference type="GeneID" id="25560542"/>
<proteinExistence type="predicted"/>
<dbReference type="eggNOG" id="KOG1256">
    <property type="taxonomic scope" value="Eukaryota"/>
</dbReference>
<dbReference type="InterPro" id="IPR042099">
    <property type="entry name" value="ANL_N_sf"/>
</dbReference>
<reference evidence="6 7" key="1">
    <citation type="submission" date="2010-05" db="EMBL/GenBank/DDBJ databases">
        <title>The Genome Sequence of Thecamonas trahens ATCC 50062.</title>
        <authorList>
            <consortium name="The Broad Institute Genome Sequencing Platform"/>
            <person name="Russ C."/>
            <person name="Cuomo C."/>
            <person name="Shea T."/>
            <person name="Young S.K."/>
            <person name="Zeng Q."/>
            <person name="Koehrsen M."/>
            <person name="Haas B."/>
            <person name="Borodovsky M."/>
            <person name="Guigo R."/>
            <person name="Alvarado L."/>
            <person name="Berlin A."/>
            <person name="Bochicchio J."/>
            <person name="Borenstein D."/>
            <person name="Chapman S."/>
            <person name="Chen Z."/>
            <person name="Freedman E."/>
            <person name="Gellesch M."/>
            <person name="Goldberg J."/>
            <person name="Griggs A."/>
            <person name="Gujja S."/>
            <person name="Heilman E."/>
            <person name="Heiman D."/>
            <person name="Hepburn T."/>
            <person name="Howarth C."/>
            <person name="Jen D."/>
            <person name="Larson L."/>
            <person name="Mehta T."/>
            <person name="Park D."/>
            <person name="Pearson M."/>
            <person name="Roberts A."/>
            <person name="Saif S."/>
            <person name="Shenoy N."/>
            <person name="Sisk P."/>
            <person name="Stolte C."/>
            <person name="Sykes S."/>
            <person name="Thomson T."/>
            <person name="Walk T."/>
            <person name="White J."/>
            <person name="Yandava C."/>
            <person name="Burger G."/>
            <person name="Gray M.W."/>
            <person name="Holland P.W.H."/>
            <person name="King N."/>
            <person name="Lang F.B.F."/>
            <person name="Roger A.J."/>
            <person name="Ruiz-Trillo I."/>
            <person name="Lander E."/>
            <person name="Nusbaum C."/>
        </authorList>
    </citation>
    <scope>NUCLEOTIDE SEQUENCE [LARGE SCALE GENOMIC DNA]</scope>
    <source>
        <strain evidence="6 7">ATCC 50062</strain>
    </source>
</reference>
<dbReference type="eggNOG" id="KOG1178">
    <property type="taxonomic scope" value="Eukaryota"/>
</dbReference>
<organism evidence="6 7">
    <name type="scientific">Thecamonas trahens ATCC 50062</name>
    <dbReference type="NCBI Taxonomy" id="461836"/>
    <lineage>
        <taxon>Eukaryota</taxon>
        <taxon>Apusozoa</taxon>
        <taxon>Apusomonadida</taxon>
        <taxon>Apusomonadidae</taxon>
        <taxon>Thecamonas</taxon>
    </lineage>
</organism>
<protein>
    <submittedName>
        <fullName evidence="6">Thioester reductase domain-containing protein</fullName>
    </submittedName>
</protein>
<dbReference type="InterPro" id="IPR000873">
    <property type="entry name" value="AMP-dep_synth/lig_dom"/>
</dbReference>
<dbReference type="InterPro" id="IPR045851">
    <property type="entry name" value="AMP-bd_C_sf"/>
</dbReference>
<sequence>MSDTADELKGLTLDTSIEPEQLSATQLEYLRSWASAAHQSNKKDTLYASLYAYFGLYHDRPLLGTRQRDEDSGALGEYAFVTYAEVWLAAQALGSALQALPGITAASAAGNQPFIGLCSINRAEWVVADLACVLYSMVSVPLHVTLSAEAMAYIAAHSGITVVIVAAEAADKLLAALATATEPLALRTLVCMEGIETLSDDARAAAAAINLELLGYPQLVAAGAAAFVPHSDSIPPSAIHTIIYTSGSTGPPKGAVMTCDRWNKFITAPYLMPFPIIRISFAPFAHVAERQTLYITMACGGRFGFYTGDMDRIFDELALLRPTMFASVPRFYNLLYSKYQAALDAALAAAPPSTNPIEVDNAVVSSFSSVLGGRTQYIVTGSAPTSAEVKRFLRRAFACPLYDGFGTTEVGGIAVDNVISNNVDVRLLDLPHLGYTTADKPHPRGEICVKTPHMITSYYNNERATRSAFTSDGYFRTGDVGVMEADGQVRIIDRAKNVFKLANAEFCAPEGIENTLLASPLIDQLFVYGDPQRTFLVAVIVPNTAHAQVDTADPELAAKMLAELSRVGAAAHMPQYEIPAAVHLASEPFTPDNGLMTYSNKLARKQLTTRYIDDIEALYAAGPQRAGHGHNLLAAATQPGQGLDSMSAVKLSSLLQAQTGSVVAPSALLEAAARGDDVLAALLESPGSSAAAPDLASVVAADLGMDLNLQRCERKGNVLSNDHKTWFVTGGTGLIGSHVIRAVLALPDVDVIALVRGESHAAARARLTSVLTTAGVDEHALTRLSVLAGDLAEPQLGLDVSSWAGLVELVEVIVHSGAIVNWLDPYAALRSANVLGTAEVLRLAAAGSRDPTLVALSTVGTAGWTENDLQPFENMLSSSGYALSKWVAEQLVARALASGAIRGVIVRPGMVTGCSETGVCNPTDFVSRLMVGVPALGAYFDSDAVLDMTPVDFVAQVIVLLGEHGLRAGFGSVVFHLTNVARSRSYAALGRAIATFCAAHDPPRTLVALPYPEWRARLLADDGPALFPLRPFFAVDFSMGYRALDTSHTDAFLAWLAAAGIDHPTWPQIDDQLVARYLSWLGVA</sequence>
<evidence type="ECO:0000256" key="2">
    <source>
        <dbReference type="ARBA" id="ARBA00022553"/>
    </source>
</evidence>
<dbReference type="GO" id="GO:0004467">
    <property type="term" value="F:long-chain fatty acid-CoA ligase activity"/>
    <property type="evidence" value="ECO:0007669"/>
    <property type="project" value="UniProtKB-EC"/>
</dbReference>
<accession>A0A0L0DE82</accession>
<evidence type="ECO:0000256" key="1">
    <source>
        <dbReference type="ARBA" id="ARBA00022450"/>
    </source>
</evidence>
<feature type="domain" description="AMP-dependent synthetase/ligase" evidence="4">
    <location>
        <begin position="70"/>
        <end position="459"/>
    </location>
</feature>
<dbReference type="EMBL" id="GL349435">
    <property type="protein sequence ID" value="KNC50594.1"/>
    <property type="molecule type" value="Genomic_DNA"/>
</dbReference>
<name>A0A0L0DE82_THETB</name>
<dbReference type="InterPro" id="IPR013120">
    <property type="entry name" value="FAR_NAD-bd"/>
</dbReference>
<dbReference type="Gene3D" id="3.40.50.12780">
    <property type="entry name" value="N-terminal domain of ligase-like"/>
    <property type="match status" value="1"/>
</dbReference>
<dbReference type="Pfam" id="PF07993">
    <property type="entry name" value="NAD_binding_4"/>
    <property type="match status" value="1"/>
</dbReference>
<dbReference type="PANTHER" id="PTHR43272">
    <property type="entry name" value="LONG-CHAIN-FATTY-ACID--COA LIGASE"/>
    <property type="match status" value="1"/>
</dbReference>
<evidence type="ECO:0000313" key="7">
    <source>
        <dbReference type="Proteomes" id="UP000054408"/>
    </source>
</evidence>
<dbReference type="Pfam" id="PF23562">
    <property type="entry name" value="AMP-binding_C_3"/>
    <property type="match status" value="1"/>
</dbReference>
<dbReference type="InterPro" id="IPR036291">
    <property type="entry name" value="NAD(P)-bd_dom_sf"/>
</dbReference>
<dbReference type="Proteomes" id="UP000054408">
    <property type="component" value="Unassembled WGS sequence"/>
</dbReference>
<keyword evidence="2" id="KW-0597">Phosphoprotein</keyword>
<dbReference type="Pfam" id="PF00501">
    <property type="entry name" value="AMP-binding"/>
    <property type="match status" value="1"/>
</dbReference>
<dbReference type="PROSITE" id="PS00455">
    <property type="entry name" value="AMP_BINDING"/>
    <property type="match status" value="1"/>
</dbReference>
<keyword evidence="1" id="KW-0596">Phosphopantetheine</keyword>
<gene>
    <name evidence="6" type="ORF">AMSG_00752</name>
</gene>
<dbReference type="OMA" id="RTHMMEN"/>
<dbReference type="STRING" id="461836.A0A0L0DE82"/>
<dbReference type="GO" id="GO:0016020">
    <property type="term" value="C:membrane"/>
    <property type="evidence" value="ECO:0007669"/>
    <property type="project" value="TreeGrafter"/>
</dbReference>
<evidence type="ECO:0000313" key="6">
    <source>
        <dbReference type="EMBL" id="KNC50594.1"/>
    </source>
</evidence>
<dbReference type="PANTHER" id="PTHR43272:SF91">
    <property type="entry name" value="CARRIER DOMAIN-CONTAINING PROTEIN"/>
    <property type="match status" value="1"/>
</dbReference>
<dbReference type="RefSeq" id="XP_013762481.1">
    <property type="nucleotide sequence ID" value="XM_013907027.1"/>
</dbReference>